<protein>
    <submittedName>
        <fullName evidence="1">Unannotated protein</fullName>
    </submittedName>
</protein>
<gene>
    <name evidence="1" type="ORF">UFOPK3662_00699</name>
</gene>
<sequence>MLGTAVAESRARGATLRVVHYGALIINLRNIVDAMDKVAEANPIAGQPLPLRIPTRRDSATPG</sequence>
<proteinExistence type="predicted"/>
<organism evidence="1">
    <name type="scientific">freshwater metagenome</name>
    <dbReference type="NCBI Taxonomy" id="449393"/>
    <lineage>
        <taxon>unclassified sequences</taxon>
        <taxon>metagenomes</taxon>
        <taxon>ecological metagenomes</taxon>
    </lineage>
</organism>
<name>A0A6J7HXY9_9ZZZZ</name>
<evidence type="ECO:0000313" key="1">
    <source>
        <dbReference type="EMBL" id="CAB4922369.1"/>
    </source>
</evidence>
<dbReference type="AlphaFoldDB" id="A0A6J7HXY9"/>
<dbReference type="EMBL" id="CAFBMW010000004">
    <property type="protein sequence ID" value="CAB4922369.1"/>
    <property type="molecule type" value="Genomic_DNA"/>
</dbReference>
<accession>A0A6J7HXY9</accession>
<reference evidence="1" key="1">
    <citation type="submission" date="2020-05" db="EMBL/GenBank/DDBJ databases">
        <authorList>
            <person name="Chiriac C."/>
            <person name="Salcher M."/>
            <person name="Ghai R."/>
            <person name="Kavagutti S V."/>
        </authorList>
    </citation>
    <scope>NUCLEOTIDE SEQUENCE</scope>
</reference>